<feature type="chain" id="PRO_5042443136" description="SGNH/GDSL hydrolase family protein" evidence="1">
    <location>
        <begin position="24"/>
        <end position="372"/>
    </location>
</feature>
<accession>A0AAE3SVV4</accession>
<organism evidence="3 4">
    <name type="scientific">Ectorhizobium quercum</name>
    <dbReference type="NCBI Taxonomy" id="2965071"/>
    <lineage>
        <taxon>Bacteria</taxon>
        <taxon>Pseudomonadati</taxon>
        <taxon>Pseudomonadota</taxon>
        <taxon>Alphaproteobacteria</taxon>
        <taxon>Hyphomicrobiales</taxon>
        <taxon>Rhizobiaceae</taxon>
        <taxon>Ectorhizobium</taxon>
    </lineage>
</organism>
<gene>
    <name evidence="2" type="ORF">NOF55_03820</name>
    <name evidence="3" type="ORF">NOF55_16605</name>
</gene>
<feature type="signal peptide" evidence="1">
    <location>
        <begin position="1"/>
        <end position="23"/>
    </location>
</feature>
<evidence type="ECO:0000256" key="1">
    <source>
        <dbReference type="SAM" id="SignalP"/>
    </source>
</evidence>
<name>A0AAE3SVV4_9HYPH</name>
<dbReference type="EMBL" id="JANFPI010000005">
    <property type="protein sequence ID" value="MCX8998735.1"/>
    <property type="molecule type" value="Genomic_DNA"/>
</dbReference>
<keyword evidence="4" id="KW-1185">Reference proteome</keyword>
<sequence>MMSRAFALSAAAVLAGSILFAFAAGAPQTGKDTPVHLSLPDPAGMEARRHIFISGHSLTDRPVPYFLSEIADASGLPIVWNRQHIGGSSIRSRSFGDDAARPWSGFSAGTDPEGRPIDVLAELRAPEVPEAGPYDILLITEQHRLLDTLLWQDTVTHLGAYQDRFVAANPQGQTFFFTPWLDVSDKSDLADWIAYERAAWPVWQCTVARVNDRIAAEGRPDRIFMIPVSLALADLMAHLRDDPALPGFAFADDRQAADAIFSDDVHLTPVGNYFVAALTFHAIYGRLPGPGAPSPIPAGQAETLRQFAAAFMDRYRETTPTFDSAACASGPGLPFILHYTGYVERTYTRAERGYLRSRIQQVRDTLRFAFRL</sequence>
<dbReference type="InterPro" id="IPR036514">
    <property type="entry name" value="SGNH_hydro_sf"/>
</dbReference>
<evidence type="ECO:0000313" key="3">
    <source>
        <dbReference type="EMBL" id="MCX8998735.1"/>
    </source>
</evidence>
<dbReference type="Gene3D" id="3.40.50.1110">
    <property type="entry name" value="SGNH hydrolase"/>
    <property type="match status" value="1"/>
</dbReference>
<keyword evidence="1" id="KW-0732">Signal</keyword>
<dbReference type="Proteomes" id="UP001208771">
    <property type="component" value="Unassembled WGS sequence"/>
</dbReference>
<comment type="caution">
    <text evidence="3">The sequence shown here is derived from an EMBL/GenBank/DDBJ whole genome shotgun (WGS) entry which is preliminary data.</text>
</comment>
<protein>
    <recommendedName>
        <fullName evidence="5">SGNH/GDSL hydrolase family protein</fullName>
    </recommendedName>
</protein>
<evidence type="ECO:0000313" key="2">
    <source>
        <dbReference type="EMBL" id="MCX8996226.1"/>
    </source>
</evidence>
<reference evidence="3" key="1">
    <citation type="submission" date="2022-07" db="EMBL/GenBank/DDBJ databases">
        <title>Ectorhizobium quercum gen.nov., sp. nov.</title>
        <authorList>
            <person name="Ma T."/>
            <person name="Li Y."/>
        </authorList>
    </citation>
    <scope>NUCLEOTIDE SEQUENCE</scope>
    <source>
        <strain evidence="3">BDR2-2</strain>
    </source>
</reference>
<dbReference type="GO" id="GO:0016788">
    <property type="term" value="F:hydrolase activity, acting on ester bonds"/>
    <property type="evidence" value="ECO:0007669"/>
    <property type="project" value="UniProtKB-ARBA"/>
</dbReference>
<proteinExistence type="predicted"/>
<dbReference type="RefSeq" id="WP_306409973.1">
    <property type="nucleotide sequence ID" value="NZ_JANFPI010000001.1"/>
</dbReference>
<evidence type="ECO:0000313" key="4">
    <source>
        <dbReference type="Proteomes" id="UP001208771"/>
    </source>
</evidence>
<dbReference type="AlphaFoldDB" id="A0AAE3SVV4"/>
<evidence type="ECO:0008006" key="5">
    <source>
        <dbReference type="Google" id="ProtNLM"/>
    </source>
</evidence>
<dbReference type="EMBL" id="JANFPI010000001">
    <property type="protein sequence ID" value="MCX8996226.1"/>
    <property type="molecule type" value="Genomic_DNA"/>
</dbReference>